<evidence type="ECO:0000313" key="1">
    <source>
        <dbReference type="EMBL" id="CAG8613894.1"/>
    </source>
</evidence>
<evidence type="ECO:0000313" key="2">
    <source>
        <dbReference type="Proteomes" id="UP000789366"/>
    </source>
</evidence>
<keyword evidence="2" id="KW-1185">Reference proteome</keyword>
<proteinExistence type="predicted"/>
<reference evidence="1" key="1">
    <citation type="submission" date="2021-06" db="EMBL/GenBank/DDBJ databases">
        <authorList>
            <person name="Kallberg Y."/>
            <person name="Tangrot J."/>
            <person name="Rosling A."/>
        </authorList>
    </citation>
    <scope>NUCLEOTIDE SEQUENCE</scope>
    <source>
        <strain evidence="1">28 12/20/2015</strain>
    </source>
</reference>
<gene>
    <name evidence="1" type="ORF">SPELUC_LOCUS7602</name>
</gene>
<protein>
    <submittedName>
        <fullName evidence="1">4262_t:CDS:1</fullName>
    </submittedName>
</protein>
<dbReference type="Proteomes" id="UP000789366">
    <property type="component" value="Unassembled WGS sequence"/>
</dbReference>
<sequence>MIKIIKSAYNAHDKILTTEIISEDEDIQQYYCELIDNNDDTNVVYHESININTLESTLLIINTEEKLIFIPDGEYKIRCSARSTNWKESEFKYSDEVIPRLPSPISVEFKRIYDPNNDAEYLKIHLKDITDQQPLRGYTYDVINDNAVIYSLPNEEVSMNPPNLKLDELRRITKRPTIKHYIRIKKIAKEEFNWMDSGYTLSSQSFKFLSQINNIKGSYNINNNVLEIMWDPNLLSNEVFVFNFLTKSKALPIDLIDAYSATDVSARLI</sequence>
<organism evidence="1 2">
    <name type="scientific">Cetraspora pellucida</name>
    <dbReference type="NCBI Taxonomy" id="1433469"/>
    <lineage>
        <taxon>Eukaryota</taxon>
        <taxon>Fungi</taxon>
        <taxon>Fungi incertae sedis</taxon>
        <taxon>Mucoromycota</taxon>
        <taxon>Glomeromycotina</taxon>
        <taxon>Glomeromycetes</taxon>
        <taxon>Diversisporales</taxon>
        <taxon>Gigasporaceae</taxon>
        <taxon>Cetraspora</taxon>
    </lineage>
</organism>
<accession>A0ACA9MXX7</accession>
<comment type="caution">
    <text evidence="1">The sequence shown here is derived from an EMBL/GenBank/DDBJ whole genome shotgun (WGS) entry which is preliminary data.</text>
</comment>
<dbReference type="EMBL" id="CAJVPW010010297">
    <property type="protein sequence ID" value="CAG8613894.1"/>
    <property type="molecule type" value="Genomic_DNA"/>
</dbReference>
<name>A0ACA9MXX7_9GLOM</name>